<dbReference type="Proteomes" id="UP000315947">
    <property type="component" value="Chromosome"/>
</dbReference>
<dbReference type="PANTHER" id="PTHR43861">
    <property type="entry name" value="TRANS-ACONITATE 2-METHYLTRANSFERASE-RELATED"/>
    <property type="match status" value="1"/>
</dbReference>
<evidence type="ECO:0000259" key="2">
    <source>
        <dbReference type="Pfam" id="PF13649"/>
    </source>
</evidence>
<gene>
    <name evidence="3" type="ORF">FM037_04710</name>
</gene>
<name>A0ABX5WY47_9GAMM</name>
<protein>
    <submittedName>
        <fullName evidence="3">Class I SAM-dependent methyltransferase</fullName>
    </submittedName>
</protein>
<accession>A0ABX5WY47</accession>
<evidence type="ECO:0000313" key="3">
    <source>
        <dbReference type="EMBL" id="QDO82663.1"/>
    </source>
</evidence>
<keyword evidence="1" id="KW-0808">Transferase</keyword>
<dbReference type="GO" id="GO:0008168">
    <property type="term" value="F:methyltransferase activity"/>
    <property type="evidence" value="ECO:0007669"/>
    <property type="project" value="UniProtKB-KW"/>
</dbReference>
<dbReference type="EMBL" id="CP041614">
    <property type="protein sequence ID" value="QDO82663.1"/>
    <property type="molecule type" value="Genomic_DNA"/>
</dbReference>
<evidence type="ECO:0000313" key="4">
    <source>
        <dbReference type="Proteomes" id="UP000315947"/>
    </source>
</evidence>
<reference evidence="3 4" key="1">
    <citation type="submission" date="2019-07" db="EMBL/GenBank/DDBJ databases">
        <title>Shewanella sp. YLB-06 whole genomic sequence.</title>
        <authorList>
            <person name="Yu L."/>
        </authorList>
    </citation>
    <scope>NUCLEOTIDE SEQUENCE [LARGE SCALE GENOMIC DNA]</scope>
    <source>
        <strain evidence="3 4">YLB-06</strain>
    </source>
</reference>
<keyword evidence="3" id="KW-0489">Methyltransferase</keyword>
<dbReference type="InterPro" id="IPR041698">
    <property type="entry name" value="Methyltransf_25"/>
</dbReference>
<dbReference type="CDD" id="cd02440">
    <property type="entry name" value="AdoMet_MTases"/>
    <property type="match status" value="1"/>
</dbReference>
<organism evidence="3 4">
    <name type="scientific">Shewanella psychropiezotolerans</name>
    <dbReference type="NCBI Taxonomy" id="2593655"/>
    <lineage>
        <taxon>Bacteria</taxon>
        <taxon>Pseudomonadati</taxon>
        <taxon>Pseudomonadota</taxon>
        <taxon>Gammaproteobacteria</taxon>
        <taxon>Alteromonadales</taxon>
        <taxon>Shewanellaceae</taxon>
        <taxon>Shewanella</taxon>
    </lineage>
</organism>
<feature type="domain" description="Methyltransferase" evidence="2">
    <location>
        <begin position="33"/>
        <end position="125"/>
    </location>
</feature>
<sequence>MWDQRYSTLKYAYGTTENDFLRSNIQSIPKGKILSLGEGEGRNAVYLAKAGYSVTAVDSSIVGLNKAKALAKINGVSIEVVHADLTEYDLGENQWDGIISIFCPLPSTIRKSLHTKIQSALKADGAFLVEAYTPEQVLRNTGGGKCVDVFQTKQTLTDELNGLTIQYLAELQRKVIEGSYHTGMSSVVQAIAVKNK</sequence>
<keyword evidence="4" id="KW-1185">Reference proteome</keyword>
<dbReference type="Gene3D" id="3.40.50.150">
    <property type="entry name" value="Vaccinia Virus protein VP39"/>
    <property type="match status" value="1"/>
</dbReference>
<dbReference type="GO" id="GO:0032259">
    <property type="term" value="P:methylation"/>
    <property type="evidence" value="ECO:0007669"/>
    <property type="project" value="UniProtKB-KW"/>
</dbReference>
<evidence type="ECO:0000256" key="1">
    <source>
        <dbReference type="ARBA" id="ARBA00022679"/>
    </source>
</evidence>
<dbReference type="SUPFAM" id="SSF53335">
    <property type="entry name" value="S-adenosyl-L-methionine-dependent methyltransferases"/>
    <property type="match status" value="1"/>
</dbReference>
<dbReference type="InterPro" id="IPR029063">
    <property type="entry name" value="SAM-dependent_MTases_sf"/>
</dbReference>
<proteinExistence type="predicted"/>
<dbReference type="RefSeq" id="WP_144045051.1">
    <property type="nucleotide sequence ID" value="NZ_CP041614.1"/>
</dbReference>
<dbReference type="PANTHER" id="PTHR43861:SF3">
    <property type="entry name" value="PUTATIVE (AFU_ORTHOLOGUE AFUA_2G14390)-RELATED"/>
    <property type="match status" value="1"/>
</dbReference>
<dbReference type="Pfam" id="PF13649">
    <property type="entry name" value="Methyltransf_25"/>
    <property type="match status" value="1"/>
</dbReference>